<evidence type="ECO:0000313" key="1">
    <source>
        <dbReference type="EMBL" id="RRT51730.1"/>
    </source>
</evidence>
<dbReference type="EMBL" id="AMZH03012066">
    <property type="protein sequence ID" value="RRT51730.1"/>
    <property type="molecule type" value="Genomic_DNA"/>
</dbReference>
<accession>A0A426YJ86</accession>
<dbReference type="AlphaFoldDB" id="A0A426YJ86"/>
<dbReference type="Proteomes" id="UP000287651">
    <property type="component" value="Unassembled WGS sequence"/>
</dbReference>
<organism evidence="1 2">
    <name type="scientific">Ensete ventricosum</name>
    <name type="common">Abyssinian banana</name>
    <name type="synonym">Musa ensete</name>
    <dbReference type="NCBI Taxonomy" id="4639"/>
    <lineage>
        <taxon>Eukaryota</taxon>
        <taxon>Viridiplantae</taxon>
        <taxon>Streptophyta</taxon>
        <taxon>Embryophyta</taxon>
        <taxon>Tracheophyta</taxon>
        <taxon>Spermatophyta</taxon>
        <taxon>Magnoliopsida</taxon>
        <taxon>Liliopsida</taxon>
        <taxon>Zingiberales</taxon>
        <taxon>Musaceae</taxon>
        <taxon>Ensete</taxon>
    </lineage>
</organism>
<sequence>MSRCIECGLRSFGCAAQGGLIRLRGKVGQIVDGAGHQRLLILWQCCSRLGQGGYLRLLARLLSEPRDVRDNCLKHSRCGLDLVLMRPDGDYMVSDAIRP</sequence>
<comment type="caution">
    <text evidence="1">The sequence shown here is derived from an EMBL/GenBank/DDBJ whole genome shotgun (WGS) entry which is preliminary data.</text>
</comment>
<evidence type="ECO:0000313" key="2">
    <source>
        <dbReference type="Proteomes" id="UP000287651"/>
    </source>
</evidence>
<gene>
    <name evidence="1" type="ORF">B296_00050929</name>
</gene>
<name>A0A426YJ86_ENSVE</name>
<protein>
    <submittedName>
        <fullName evidence="1">Uncharacterized protein</fullName>
    </submittedName>
</protein>
<reference evidence="1 2" key="1">
    <citation type="journal article" date="2014" name="Agronomy (Basel)">
        <title>A Draft Genome Sequence for Ensete ventricosum, the Drought-Tolerant Tree Against Hunger.</title>
        <authorList>
            <person name="Harrison J."/>
            <person name="Moore K.A."/>
            <person name="Paszkiewicz K."/>
            <person name="Jones T."/>
            <person name="Grant M."/>
            <person name="Ambacheew D."/>
            <person name="Muzemil S."/>
            <person name="Studholme D.J."/>
        </authorList>
    </citation>
    <scope>NUCLEOTIDE SEQUENCE [LARGE SCALE GENOMIC DNA]</scope>
</reference>
<proteinExistence type="predicted"/>